<organism evidence="2 3">
    <name type="scientific">Crenothrix polyspora</name>
    <dbReference type="NCBI Taxonomy" id="360316"/>
    <lineage>
        <taxon>Bacteria</taxon>
        <taxon>Pseudomonadati</taxon>
        <taxon>Pseudomonadota</taxon>
        <taxon>Gammaproteobacteria</taxon>
        <taxon>Methylococcales</taxon>
        <taxon>Crenotrichaceae</taxon>
        <taxon>Crenothrix</taxon>
    </lineage>
</organism>
<feature type="signal peptide" evidence="1">
    <location>
        <begin position="1"/>
        <end position="22"/>
    </location>
</feature>
<dbReference type="OrthoDB" id="5568222at2"/>
<sequence>MKTKLTVMAAAILMGTAFTVNATAYGGLYPPAPPFPYGSGPLKAPYLAPNLFISEKAAFAGLEGTMQEAEGVIYQGGCAAASGTWKISAFADDTGNGSVRVSSGGATQFRLNMLQVSLPAPTYLGGTKFTISGVGTNHLGGVKLPFYDGIAYYSKTGQMMVMDAFFDVGNVNYALDHLTGTVIKDFFKVLPEGVYPDEGKTTCKSDCGGYDPSVPVIYDWGLQSVSKEWVPQDKWWQRSKATRSDGSDAKTIFWKDRLFSAKNGGVCKITIAMTGGNDADGFAQSGTLTIKKAAP</sequence>
<evidence type="ECO:0000313" key="2">
    <source>
        <dbReference type="EMBL" id="SJM93167.1"/>
    </source>
</evidence>
<dbReference type="RefSeq" id="WP_087147281.1">
    <property type="nucleotide sequence ID" value="NZ_FUKJ01000237.1"/>
</dbReference>
<name>A0A1R4HAF7_9GAMM</name>
<protein>
    <submittedName>
        <fullName evidence="2">Uncharacterized protein</fullName>
    </submittedName>
</protein>
<dbReference type="EMBL" id="FUKJ01000237">
    <property type="protein sequence ID" value="SJM93167.1"/>
    <property type="molecule type" value="Genomic_DNA"/>
</dbReference>
<accession>A0A1R4HAF7</accession>
<dbReference type="AlphaFoldDB" id="A0A1R4HAF7"/>
<keyword evidence="1" id="KW-0732">Signal</keyword>
<dbReference type="Proteomes" id="UP000195442">
    <property type="component" value="Unassembled WGS sequence"/>
</dbReference>
<reference evidence="3" key="1">
    <citation type="submission" date="2017-02" db="EMBL/GenBank/DDBJ databases">
        <authorList>
            <person name="Daims H."/>
        </authorList>
    </citation>
    <scope>NUCLEOTIDE SEQUENCE [LARGE SCALE GENOMIC DNA]</scope>
</reference>
<feature type="chain" id="PRO_5013136914" evidence="1">
    <location>
        <begin position="23"/>
        <end position="295"/>
    </location>
</feature>
<keyword evidence="3" id="KW-1185">Reference proteome</keyword>
<proteinExistence type="predicted"/>
<evidence type="ECO:0000256" key="1">
    <source>
        <dbReference type="SAM" id="SignalP"/>
    </source>
</evidence>
<evidence type="ECO:0000313" key="3">
    <source>
        <dbReference type="Proteomes" id="UP000195442"/>
    </source>
</evidence>
<gene>
    <name evidence="2" type="ORF">CRENPOLYSF2_3110003</name>
</gene>